<evidence type="ECO:0000313" key="13">
    <source>
        <dbReference type="Proteomes" id="UP000241462"/>
    </source>
</evidence>
<dbReference type="AlphaFoldDB" id="A0A2T3ABY5"/>
<evidence type="ECO:0000256" key="9">
    <source>
        <dbReference type="RuleBase" id="RU003679"/>
    </source>
</evidence>
<keyword evidence="7 8" id="KW-0326">Glycosidase</keyword>
<accession>A0A2T3ABY5</accession>
<dbReference type="InterPro" id="IPR037110">
    <property type="entry name" value="Betagal_dom2_sf"/>
</dbReference>
<evidence type="ECO:0000256" key="4">
    <source>
        <dbReference type="ARBA" id="ARBA00022729"/>
    </source>
</evidence>
<dbReference type="InterPro" id="IPR019801">
    <property type="entry name" value="Glyco_hydro_35_CS"/>
</dbReference>
<dbReference type="EC" id="3.2.1.23" evidence="3 8"/>
<dbReference type="STRING" id="2025994.A0A2T3ABY5"/>
<dbReference type="SUPFAM" id="SSF117100">
    <property type="entry name" value="Beta-galactosidase LacA, domain 3"/>
    <property type="match status" value="1"/>
</dbReference>
<dbReference type="InterPro" id="IPR017853">
    <property type="entry name" value="GH"/>
</dbReference>
<dbReference type="EMBL" id="KZ678416">
    <property type="protein sequence ID" value="PSR90717.1"/>
    <property type="molecule type" value="Genomic_DNA"/>
</dbReference>
<dbReference type="GO" id="GO:0004565">
    <property type="term" value="F:beta-galactosidase activity"/>
    <property type="evidence" value="ECO:0007669"/>
    <property type="project" value="UniProtKB-EC"/>
</dbReference>
<evidence type="ECO:0000256" key="1">
    <source>
        <dbReference type="ARBA" id="ARBA00001412"/>
    </source>
</evidence>
<dbReference type="GO" id="GO:0005975">
    <property type="term" value="P:carbohydrate metabolic process"/>
    <property type="evidence" value="ECO:0007669"/>
    <property type="project" value="InterPro"/>
</dbReference>
<feature type="chain" id="PRO_5015450839" description="Beta-galactosidase" evidence="10">
    <location>
        <begin position="21"/>
        <end position="1000"/>
    </location>
</feature>
<evidence type="ECO:0000256" key="2">
    <source>
        <dbReference type="ARBA" id="ARBA00009809"/>
    </source>
</evidence>
<dbReference type="OrthoDB" id="1657402at2759"/>
<comment type="similarity">
    <text evidence="2 9">Belongs to the glycosyl hydrolase 35 family.</text>
</comment>
<dbReference type="Gene3D" id="2.102.20.10">
    <property type="entry name" value="Beta-galactosidase, domain 2"/>
    <property type="match status" value="1"/>
</dbReference>
<dbReference type="InterPro" id="IPR025972">
    <property type="entry name" value="BetaGal_dom3"/>
</dbReference>
<gene>
    <name evidence="12" type="ORF">BD289DRAFT_481513</name>
</gene>
<organism evidence="12 13">
    <name type="scientific">Coniella lustricola</name>
    <dbReference type="NCBI Taxonomy" id="2025994"/>
    <lineage>
        <taxon>Eukaryota</taxon>
        <taxon>Fungi</taxon>
        <taxon>Dikarya</taxon>
        <taxon>Ascomycota</taxon>
        <taxon>Pezizomycotina</taxon>
        <taxon>Sordariomycetes</taxon>
        <taxon>Sordariomycetidae</taxon>
        <taxon>Diaporthales</taxon>
        <taxon>Schizoparmaceae</taxon>
        <taxon>Coniella</taxon>
    </lineage>
</organism>
<dbReference type="FunFam" id="2.60.120.260:FF:000065">
    <property type="entry name" value="Beta-galactosidase A"/>
    <property type="match status" value="1"/>
</dbReference>
<keyword evidence="5 8" id="KW-0378">Hydrolase</keyword>
<dbReference type="InterPro" id="IPR008979">
    <property type="entry name" value="Galactose-bd-like_sf"/>
</dbReference>
<dbReference type="Pfam" id="PF13363">
    <property type="entry name" value="BetaGal_dom3"/>
    <property type="match status" value="1"/>
</dbReference>
<evidence type="ECO:0000313" key="12">
    <source>
        <dbReference type="EMBL" id="PSR90717.1"/>
    </source>
</evidence>
<dbReference type="InterPro" id="IPR036833">
    <property type="entry name" value="BetaGal_dom3_sf"/>
</dbReference>
<dbReference type="FunFam" id="2.102.20.10:FF:000001">
    <property type="entry name" value="Beta-galactosidase A"/>
    <property type="match status" value="1"/>
</dbReference>
<reference evidence="12 13" key="1">
    <citation type="journal article" date="2018" name="Mycol. Prog.">
        <title>Coniella lustricola, a new species from submerged detritus.</title>
        <authorList>
            <person name="Raudabaugh D.B."/>
            <person name="Iturriaga T."/>
            <person name="Carver A."/>
            <person name="Mondo S."/>
            <person name="Pangilinan J."/>
            <person name="Lipzen A."/>
            <person name="He G."/>
            <person name="Amirebrahimi M."/>
            <person name="Grigoriev I.V."/>
            <person name="Miller A.N."/>
        </authorList>
    </citation>
    <scope>NUCLEOTIDE SEQUENCE [LARGE SCALE GENOMIC DNA]</scope>
    <source>
        <strain evidence="12 13">B22-T-1</strain>
    </source>
</reference>
<evidence type="ECO:0000256" key="6">
    <source>
        <dbReference type="ARBA" id="ARBA00023180"/>
    </source>
</evidence>
<dbReference type="InterPro" id="IPR001944">
    <property type="entry name" value="Glycoside_Hdrlase_35"/>
</dbReference>
<dbReference type="InterPro" id="IPR025300">
    <property type="entry name" value="BetaGal_jelly_roll_dom"/>
</dbReference>
<proteinExistence type="inferred from homology"/>
<evidence type="ECO:0000256" key="8">
    <source>
        <dbReference type="RuleBase" id="RU000675"/>
    </source>
</evidence>
<dbReference type="Pfam" id="PF01301">
    <property type="entry name" value="Glyco_hydro_35"/>
    <property type="match status" value="1"/>
</dbReference>
<name>A0A2T3ABY5_9PEZI</name>
<dbReference type="Proteomes" id="UP000241462">
    <property type="component" value="Unassembled WGS sequence"/>
</dbReference>
<dbReference type="PRINTS" id="PR00742">
    <property type="entry name" value="GLHYDRLASE35"/>
</dbReference>
<feature type="signal peptide" evidence="10">
    <location>
        <begin position="1"/>
        <end position="20"/>
    </location>
</feature>
<evidence type="ECO:0000256" key="10">
    <source>
        <dbReference type="SAM" id="SignalP"/>
    </source>
</evidence>
<evidence type="ECO:0000256" key="7">
    <source>
        <dbReference type="ARBA" id="ARBA00023295"/>
    </source>
</evidence>
<dbReference type="InParanoid" id="A0A2T3ABY5"/>
<evidence type="ECO:0000259" key="11">
    <source>
        <dbReference type="SMART" id="SM01029"/>
    </source>
</evidence>
<dbReference type="Gene3D" id="2.60.120.260">
    <property type="entry name" value="Galactose-binding domain-like"/>
    <property type="match status" value="2"/>
</dbReference>
<dbReference type="SUPFAM" id="SSF51445">
    <property type="entry name" value="(Trans)glycosidases"/>
    <property type="match status" value="1"/>
</dbReference>
<dbReference type="PANTHER" id="PTHR23421">
    <property type="entry name" value="BETA-GALACTOSIDASE RELATED"/>
    <property type="match status" value="1"/>
</dbReference>
<evidence type="ECO:0000256" key="3">
    <source>
        <dbReference type="ARBA" id="ARBA00012756"/>
    </source>
</evidence>
<dbReference type="SUPFAM" id="SSF49785">
    <property type="entry name" value="Galactose-binding domain-like"/>
    <property type="match status" value="2"/>
</dbReference>
<dbReference type="SUPFAM" id="SSF51011">
    <property type="entry name" value="Glycosyl hydrolase domain"/>
    <property type="match status" value="1"/>
</dbReference>
<dbReference type="InterPro" id="IPR031330">
    <property type="entry name" value="Gly_Hdrlase_35_cat"/>
</dbReference>
<keyword evidence="4 10" id="KW-0732">Signal</keyword>
<dbReference type="InterPro" id="IPR018954">
    <property type="entry name" value="Betagal_dom2"/>
</dbReference>
<keyword evidence="13" id="KW-1185">Reference proteome</keyword>
<feature type="domain" description="Beta-galactosidase" evidence="11">
    <location>
        <begin position="398"/>
        <end position="574"/>
    </location>
</feature>
<dbReference type="FunFam" id="3.20.20.80:FF:000040">
    <property type="entry name" value="Beta-galactosidase A"/>
    <property type="match status" value="1"/>
</dbReference>
<sequence>MRFTSRLLALLGGGTAAVHALSGRPSGLLRPSERRELLQDVVTFDNDSLIINGERLFIYSGEFHPFRLPVPSLWLDVFQKIKALGLNTVSFYLHWGLLEGKSGDFHAEGPLAFEPFIQAAQEAGIYLIARPGPYINAEATGGGFPGWLQRIEGKLRTNATDFLDATNNYMANVGAVIAKYQITNGGPIILVQVENEYTEAVSGVVFPNGYYMQYIEDQLHEAGIIVPLVNNDAGPEGNNAPGTGIGEVDIYRAIAYNRYSDSYPLGFDCANPATWPSGSIPTAFRQDHLKDSPDTPYLINEFQAGSFDPPGGVGFEKCADLLNMEFERVFYKNNYAAGVTLFSLYMIFGGTNWGNIGHPGGYTSYDYGAAIKENRAVDREKYSELKLEANFLKVSPGYLTAVAATNYTVGVYNTNSDIVTTPVLGSNGSFFVVRHADYTSEASSNYTLNLPTSAGDISIPQLGGSLTLNGRDSKVHVTDYPVGSSKLLYSTAEIFTWQTVANETVLVVYGGPNELHELAVVGSATGSIVEGDGITFQSQNGSTVAQWTTSTTRRIVQIGGLYIYILDRNSAYNYWAPELGSGAIIVNGPYLVRNASVDGSTLSLSADFNKTTTIEVIGVPSGVTSLQVNGQTLNASANAQGSWTASIAYSPPTLDVPDLSTATWYTIDSLPEITAAYDDSLWPNANHTNTSNPIGSPLKTPVSLYGSDYGFNTGSLLFRGHFTASDATASTLYLSTQGGEAYAASVWLNDTLIGSWAGNSVAASYNQNLTLPALTADAAYVFTILIDNMGLDENYDVGADEAKDPRGILDYTFASDITWKITGNFGGEDYADRLRGPLNEGALFIERQGYHQPDPPLSAFTTGTSPFEGLSAAGVAYYVTNFTLALPSDEWDIPLSLVFTNSSSSTVAATAPYRSLIYVNGYQFGRYTSNVGPQTEFPIPEGVLNYNGENWLGVTLWALDSDGASVPALNWTIGATPAWTGREPVTAVEQPAWTERVGAY</sequence>
<dbReference type="PROSITE" id="PS01182">
    <property type="entry name" value="GLYCOSYL_HYDROL_F35"/>
    <property type="match status" value="1"/>
</dbReference>
<dbReference type="Pfam" id="PF13364">
    <property type="entry name" value="BetaGal_ABD2"/>
    <property type="match status" value="2"/>
</dbReference>
<dbReference type="SMART" id="SM01029">
    <property type="entry name" value="BetaGal_dom2"/>
    <property type="match status" value="1"/>
</dbReference>
<dbReference type="Gene3D" id="3.20.20.80">
    <property type="entry name" value="Glycosidases"/>
    <property type="match status" value="1"/>
</dbReference>
<dbReference type="Pfam" id="PF10435">
    <property type="entry name" value="BetaGal_dom2"/>
    <property type="match status" value="1"/>
</dbReference>
<keyword evidence="6" id="KW-0325">Glycoprotein</keyword>
<evidence type="ECO:0000256" key="5">
    <source>
        <dbReference type="ARBA" id="ARBA00022801"/>
    </source>
</evidence>
<comment type="catalytic activity">
    <reaction evidence="1 8">
        <text>Hydrolysis of terminal non-reducing beta-D-galactose residues in beta-D-galactosides.</text>
        <dbReference type="EC" id="3.2.1.23"/>
    </reaction>
</comment>
<protein>
    <recommendedName>
        <fullName evidence="3 8">Beta-galactosidase</fullName>
        <ecNumber evidence="3 8">3.2.1.23</ecNumber>
    </recommendedName>
</protein>